<reference evidence="3" key="1">
    <citation type="submission" date="2019-05" db="EMBL/GenBank/DDBJ databases">
        <title>Genome sequence and methylation pattern of the halophilic Archaeon Natrinema versiforme BOL5-4.</title>
        <authorList>
            <person name="DasSarma P."/>
            <person name="Anton B.P."/>
            <person name="DasSarma S.L."/>
            <person name="Martinez F.L."/>
            <person name="Guzman D."/>
            <person name="Roberts R.J."/>
            <person name="DasSarma S."/>
        </authorList>
    </citation>
    <scope>NUCLEOTIDE SEQUENCE [LARGE SCALE GENOMIC DNA]</scope>
    <source>
        <strain evidence="3">BOL5-4</strain>
    </source>
</reference>
<gene>
    <name evidence="2" type="ORF">FEJ81_11920</name>
</gene>
<evidence type="ECO:0008006" key="4">
    <source>
        <dbReference type="Google" id="ProtNLM"/>
    </source>
</evidence>
<proteinExistence type="predicted"/>
<feature type="region of interest" description="Disordered" evidence="1">
    <location>
        <begin position="1"/>
        <end position="63"/>
    </location>
</feature>
<evidence type="ECO:0000313" key="3">
    <source>
        <dbReference type="Proteomes" id="UP000302218"/>
    </source>
</evidence>
<sequence length="63" mass="6414">MRSDVDSSGDADSSTDTDSSSLPDCPRCGEPVGFVTATGPHTGTASPCGCSVPPGLLERDREE</sequence>
<organism evidence="2 3">
    <name type="scientific">Natrinema versiforme</name>
    <dbReference type="NCBI Taxonomy" id="88724"/>
    <lineage>
        <taxon>Archaea</taxon>
        <taxon>Methanobacteriati</taxon>
        <taxon>Methanobacteriota</taxon>
        <taxon>Stenosarchaea group</taxon>
        <taxon>Halobacteria</taxon>
        <taxon>Halobacteriales</taxon>
        <taxon>Natrialbaceae</taxon>
        <taxon>Natrinema</taxon>
    </lineage>
</organism>
<dbReference type="OrthoDB" id="193769at2157"/>
<dbReference type="KEGG" id="nvr:FEJ81_11920"/>
<dbReference type="RefSeq" id="WP_138245499.1">
    <property type="nucleotide sequence ID" value="NZ_CP040330.1"/>
</dbReference>
<dbReference type="EMBL" id="CP040330">
    <property type="protein sequence ID" value="QCS43028.1"/>
    <property type="molecule type" value="Genomic_DNA"/>
</dbReference>
<name>A0A4P8WHU0_9EURY</name>
<dbReference type="Proteomes" id="UP000302218">
    <property type="component" value="Chromosome"/>
</dbReference>
<protein>
    <recommendedName>
        <fullName evidence="4">Small CPxCG-related zinc finger protein</fullName>
    </recommendedName>
</protein>
<accession>A0A4P8WHU0</accession>
<dbReference type="AlphaFoldDB" id="A0A4P8WHU0"/>
<evidence type="ECO:0000256" key="1">
    <source>
        <dbReference type="SAM" id="MobiDB-lite"/>
    </source>
</evidence>
<dbReference type="GeneID" id="40265991"/>
<evidence type="ECO:0000313" key="2">
    <source>
        <dbReference type="EMBL" id="QCS43028.1"/>
    </source>
</evidence>